<dbReference type="EMBL" id="NRRL01000059">
    <property type="protein sequence ID" value="MBK1669725.1"/>
    <property type="molecule type" value="Genomic_DNA"/>
</dbReference>
<dbReference type="PANTHER" id="PTHR43302">
    <property type="entry name" value="TRANSPORTER ARSB-RELATED"/>
    <property type="match status" value="1"/>
</dbReference>
<feature type="transmembrane region" description="Helical" evidence="8">
    <location>
        <begin position="58"/>
        <end position="78"/>
    </location>
</feature>
<feature type="transmembrane region" description="Helical" evidence="8">
    <location>
        <begin position="280"/>
        <end position="305"/>
    </location>
</feature>
<keyword evidence="4" id="KW-1003">Cell membrane</keyword>
<feature type="domain" description="Citrate transporter-like" evidence="9">
    <location>
        <begin position="20"/>
        <end position="341"/>
    </location>
</feature>
<comment type="subcellular location">
    <subcellularLocation>
        <location evidence="1">Cell membrane</location>
        <topology evidence="1">Multi-pass membrane protein</topology>
    </subcellularLocation>
</comment>
<gene>
    <name evidence="10" type="ORF">CKO28_16930</name>
</gene>
<feature type="transmembrane region" description="Helical" evidence="8">
    <location>
        <begin position="317"/>
        <end position="342"/>
    </location>
</feature>
<evidence type="ECO:0000256" key="1">
    <source>
        <dbReference type="ARBA" id="ARBA00004651"/>
    </source>
</evidence>
<feature type="transmembrane region" description="Helical" evidence="8">
    <location>
        <begin position="232"/>
        <end position="260"/>
    </location>
</feature>
<evidence type="ECO:0000256" key="3">
    <source>
        <dbReference type="ARBA" id="ARBA00022448"/>
    </source>
</evidence>
<evidence type="ECO:0000259" key="9">
    <source>
        <dbReference type="Pfam" id="PF03600"/>
    </source>
</evidence>
<organism evidence="10 11">
    <name type="scientific">Rhodovibrio sodomensis</name>
    <dbReference type="NCBI Taxonomy" id="1088"/>
    <lineage>
        <taxon>Bacteria</taxon>
        <taxon>Pseudomonadati</taxon>
        <taxon>Pseudomonadota</taxon>
        <taxon>Alphaproteobacteria</taxon>
        <taxon>Rhodospirillales</taxon>
        <taxon>Rhodovibrionaceae</taxon>
        <taxon>Rhodovibrio</taxon>
    </lineage>
</organism>
<protein>
    <submittedName>
        <fullName evidence="10">Anion transporter</fullName>
    </submittedName>
</protein>
<dbReference type="PRINTS" id="PR00758">
    <property type="entry name" value="ARSENICPUMP"/>
</dbReference>
<dbReference type="Proteomes" id="UP001296873">
    <property type="component" value="Unassembled WGS sequence"/>
</dbReference>
<evidence type="ECO:0000313" key="10">
    <source>
        <dbReference type="EMBL" id="MBK1669725.1"/>
    </source>
</evidence>
<feature type="transmembrane region" description="Helical" evidence="8">
    <location>
        <begin position="387"/>
        <end position="409"/>
    </location>
</feature>
<feature type="transmembrane region" description="Helical" evidence="8">
    <location>
        <begin position="173"/>
        <end position="196"/>
    </location>
</feature>
<feature type="transmembrane region" description="Helical" evidence="8">
    <location>
        <begin position="354"/>
        <end position="375"/>
    </location>
</feature>
<sequence>MTVVVVVIFTVTYLGMALGRIPGLQVDRSGIAVVAAAAVLATGALSERQALNAINGHTLIVLFALMVVSAQFAAAGLYDACARWLVAFVYNPTVVLAGIVTVAGGLSTVLANDVVVFAMTPVLCSGLAGQGRDPRPFLIALATASNAGSAATPIGNPQNILIGQSGDLEFASFVQACAPPALAALAIVFVSIRFLWHTEFRTRSSHDSATRPSPGARPEPIALGRWQTGKGILAVLAVVAIFLTPVEAGLGALSVAAALLLSRRLASRDMLGAVDWPLLLLFSGLFVVVEAITATGLDASAFALLERRVGDPTALPVLGPLLLGLSNLVGNVPAVILLLGLFPELGSDELHALAVLSTLAGNFLLVGSLANLIVAERAAQCGFRLGFAAFARAGIPITLLSMTVATLWFL</sequence>
<evidence type="ECO:0000256" key="8">
    <source>
        <dbReference type="SAM" id="Phobius"/>
    </source>
</evidence>
<dbReference type="Pfam" id="PF03600">
    <property type="entry name" value="CitMHS"/>
    <property type="match status" value="1"/>
</dbReference>
<reference evidence="10 11" key="1">
    <citation type="journal article" date="2020" name="Microorganisms">
        <title>Osmotic Adaptation and Compatible Solute Biosynthesis of Phototrophic Bacteria as Revealed from Genome Analyses.</title>
        <authorList>
            <person name="Imhoff J.F."/>
            <person name="Rahn T."/>
            <person name="Kunzel S."/>
            <person name="Keller A."/>
            <person name="Neulinger S.C."/>
        </authorList>
    </citation>
    <scope>NUCLEOTIDE SEQUENCE [LARGE SCALE GENOMIC DNA]</scope>
    <source>
        <strain evidence="10 11">DSM 9895</strain>
    </source>
</reference>
<proteinExistence type="inferred from homology"/>
<evidence type="ECO:0000256" key="5">
    <source>
        <dbReference type="ARBA" id="ARBA00022692"/>
    </source>
</evidence>
<feature type="transmembrane region" description="Helical" evidence="8">
    <location>
        <begin position="29"/>
        <end position="46"/>
    </location>
</feature>
<name>A0ABS1DK41_9PROT</name>
<evidence type="ECO:0000313" key="11">
    <source>
        <dbReference type="Proteomes" id="UP001296873"/>
    </source>
</evidence>
<keyword evidence="11" id="KW-1185">Reference proteome</keyword>
<accession>A0ABS1DK41</accession>
<keyword evidence="7 8" id="KW-0472">Membrane</keyword>
<evidence type="ECO:0000256" key="2">
    <source>
        <dbReference type="ARBA" id="ARBA00009843"/>
    </source>
</evidence>
<keyword evidence="5 8" id="KW-0812">Transmembrane</keyword>
<evidence type="ECO:0000256" key="6">
    <source>
        <dbReference type="ARBA" id="ARBA00022989"/>
    </source>
</evidence>
<dbReference type="PANTHER" id="PTHR43302:SF5">
    <property type="entry name" value="TRANSPORTER ARSB-RELATED"/>
    <property type="match status" value="1"/>
</dbReference>
<feature type="transmembrane region" description="Helical" evidence="8">
    <location>
        <begin position="84"/>
        <end position="103"/>
    </location>
</feature>
<keyword evidence="6 8" id="KW-1133">Transmembrane helix</keyword>
<keyword evidence="3" id="KW-0813">Transport</keyword>
<evidence type="ECO:0000256" key="4">
    <source>
        <dbReference type="ARBA" id="ARBA00022475"/>
    </source>
</evidence>
<comment type="similarity">
    <text evidence="2">Belongs to the CitM (TC 2.A.11) transporter family.</text>
</comment>
<dbReference type="InterPro" id="IPR004680">
    <property type="entry name" value="Cit_transptr-like_dom"/>
</dbReference>
<evidence type="ECO:0000256" key="7">
    <source>
        <dbReference type="ARBA" id="ARBA00023136"/>
    </source>
</evidence>
<comment type="caution">
    <text evidence="10">The sequence shown here is derived from an EMBL/GenBank/DDBJ whole genome shotgun (WGS) entry which is preliminary data.</text>
</comment>
<feature type="transmembrane region" description="Helical" evidence="8">
    <location>
        <begin position="110"/>
        <end position="128"/>
    </location>
</feature>
<dbReference type="InterPro" id="IPR000802">
    <property type="entry name" value="Arsenical_pump_ArsB"/>
</dbReference>